<dbReference type="Pfam" id="PF00787">
    <property type="entry name" value="PX"/>
    <property type="match status" value="1"/>
</dbReference>
<keyword evidence="13" id="KW-1185">Reference proteome</keyword>
<evidence type="ECO:0000256" key="1">
    <source>
        <dbReference type="ARBA" id="ARBA00004481"/>
    </source>
</evidence>
<dbReference type="CDD" id="cd06867">
    <property type="entry name" value="PX_SNX41_42"/>
    <property type="match status" value="1"/>
</dbReference>
<keyword evidence="6" id="KW-0072">Autophagy</keyword>
<gene>
    <name evidence="12" type="ORF">WICMUC_003691</name>
</gene>
<dbReference type="GO" id="GO:0006914">
    <property type="term" value="P:autophagy"/>
    <property type="evidence" value="ECO:0007669"/>
    <property type="project" value="UniProtKB-KW"/>
</dbReference>
<dbReference type="Gene3D" id="3.30.1520.10">
    <property type="entry name" value="Phox-like domain"/>
    <property type="match status" value="1"/>
</dbReference>
<keyword evidence="5" id="KW-0653">Protein transport</keyword>
<sequence>MDSLHEEDNNPFSGSDHIFADGIGSVLGDQEQNSSNNINDGFNHPYHRVDRLIPNLESSATIFGDSSDNSKHSYHYSDPNNGVDRYSSSVLNSPQNQTAYDVDKSYNHDSQTEFSQRGIRYSFNEADSEQLLANTLDAKTAIPSDGSAPNIDELPNSHNAFPNDHQENTDHEDDEYEEDEDYYPNNENQNSKYANQTDHLSLRPVAVGLNSPITITEALQTKDPTGHKVVLYTINYHSVQIRRRYSEFDSFRNSLKKLFPTVIIPPIPEKHSMISYFFNPISAKSDTKIIEKRKRLLTGFLRYCFNISQIKNSVVWKYFLTPSMSWSDIISSPPISILPQTNILAPPLDPVKPSPLHLLLPIPHSSTINSFRPREQDLESDEKFKELQQIFQIYRSQTHAMEKSSKKQKKHFKSLVRDLGELGAFYNAFSLEDNYDLATGIERTGQAIDVNFINSEAFSFKILTLSQEPLFEFNQFSNEALGVLKFRKLKEVQLYIIDTTIKRRKQMIESLQNAQEQSDKLEEILRRNAEQSPTIAAAVKRLEQGESINKVTSPWRRIFSGNKASSNSNDIASLNEQQRKDEIEKLQKELDKLNDCLGVVLKDLKDINRAIDENIQDLLATFHQKWKEILKDFANSILIWLDDNLKAWEDAKEEIQKIEVQKPALIDNNE</sequence>
<dbReference type="Proteomes" id="UP000769528">
    <property type="component" value="Unassembled WGS sequence"/>
</dbReference>
<dbReference type="GO" id="GO:0005829">
    <property type="term" value="C:cytosol"/>
    <property type="evidence" value="ECO:0007669"/>
    <property type="project" value="GOC"/>
</dbReference>
<keyword evidence="7" id="KW-0446">Lipid-binding</keyword>
<dbReference type="SUPFAM" id="SSF64268">
    <property type="entry name" value="PX domain"/>
    <property type="match status" value="1"/>
</dbReference>
<evidence type="ECO:0000259" key="11">
    <source>
        <dbReference type="PROSITE" id="PS50195"/>
    </source>
</evidence>
<evidence type="ECO:0000313" key="12">
    <source>
        <dbReference type="EMBL" id="KAH3673372.1"/>
    </source>
</evidence>
<dbReference type="InterPro" id="IPR027267">
    <property type="entry name" value="AH/BAR_dom_sf"/>
</dbReference>
<keyword evidence="9" id="KW-0175">Coiled coil</keyword>
<keyword evidence="8" id="KW-0472">Membrane</keyword>
<protein>
    <recommendedName>
        <fullName evidence="11">PX domain-containing protein</fullName>
    </recommendedName>
</protein>
<comment type="subcellular location">
    <subcellularLocation>
        <location evidence="1">Endosome membrane</location>
        <topology evidence="1">Peripheral membrane protein</topology>
    </subcellularLocation>
</comment>
<reference evidence="12" key="2">
    <citation type="submission" date="2021-01" db="EMBL/GenBank/DDBJ databases">
        <authorList>
            <person name="Schikora-Tamarit M.A."/>
        </authorList>
    </citation>
    <scope>NUCLEOTIDE SEQUENCE</scope>
    <source>
        <strain evidence="12">CBS6341</strain>
    </source>
</reference>
<reference evidence="12" key="1">
    <citation type="journal article" date="2021" name="Open Biol.">
        <title>Shared evolutionary footprints suggest mitochondrial oxidative damage underlies multiple complex I losses in fungi.</title>
        <authorList>
            <person name="Schikora-Tamarit M.A."/>
            <person name="Marcet-Houben M."/>
            <person name="Nosek J."/>
            <person name="Gabaldon T."/>
        </authorList>
    </citation>
    <scope>NUCLEOTIDE SEQUENCE</scope>
    <source>
        <strain evidence="12">CBS6341</strain>
    </source>
</reference>
<evidence type="ECO:0000256" key="2">
    <source>
        <dbReference type="ARBA" id="ARBA00010883"/>
    </source>
</evidence>
<evidence type="ECO:0000256" key="5">
    <source>
        <dbReference type="ARBA" id="ARBA00022927"/>
    </source>
</evidence>
<feature type="region of interest" description="Disordered" evidence="10">
    <location>
        <begin position="140"/>
        <end position="197"/>
    </location>
</feature>
<dbReference type="PANTHER" id="PTHR46979">
    <property type="entry name" value="SORTING NEXIN-41"/>
    <property type="match status" value="1"/>
</dbReference>
<accession>A0A9P8PK88</accession>
<evidence type="ECO:0000256" key="10">
    <source>
        <dbReference type="SAM" id="MobiDB-lite"/>
    </source>
</evidence>
<comment type="similarity">
    <text evidence="2">Belongs to the sorting nexin family.</text>
</comment>
<keyword evidence="3" id="KW-0813">Transport</keyword>
<evidence type="ECO:0000256" key="6">
    <source>
        <dbReference type="ARBA" id="ARBA00023006"/>
    </source>
</evidence>
<dbReference type="InterPro" id="IPR051079">
    <property type="entry name" value="Sorting_Nexin_Autophagy"/>
</dbReference>
<dbReference type="InterPro" id="IPR001683">
    <property type="entry name" value="PX_dom"/>
</dbReference>
<dbReference type="SMART" id="SM00312">
    <property type="entry name" value="PX"/>
    <property type="match status" value="1"/>
</dbReference>
<feature type="coiled-coil region" evidence="9">
    <location>
        <begin position="497"/>
        <end position="531"/>
    </location>
</feature>
<comment type="caution">
    <text evidence="12">The sequence shown here is derived from an EMBL/GenBank/DDBJ whole genome shotgun (WGS) entry which is preliminary data.</text>
</comment>
<evidence type="ECO:0000256" key="3">
    <source>
        <dbReference type="ARBA" id="ARBA00022448"/>
    </source>
</evidence>
<evidence type="ECO:0000256" key="4">
    <source>
        <dbReference type="ARBA" id="ARBA00022753"/>
    </source>
</evidence>
<dbReference type="OrthoDB" id="289314at2759"/>
<keyword evidence="4" id="KW-0967">Endosome</keyword>
<evidence type="ECO:0000256" key="8">
    <source>
        <dbReference type="ARBA" id="ARBA00023136"/>
    </source>
</evidence>
<dbReference type="GO" id="GO:0042147">
    <property type="term" value="P:retrograde transport, endosome to Golgi"/>
    <property type="evidence" value="ECO:0007669"/>
    <property type="project" value="InterPro"/>
</dbReference>
<dbReference type="Gene3D" id="1.20.1270.60">
    <property type="entry name" value="Arfaptin homology (AH) domain/BAR domain"/>
    <property type="match status" value="1"/>
</dbReference>
<dbReference type="EMBL" id="JAEUBF010001009">
    <property type="protein sequence ID" value="KAH3673372.1"/>
    <property type="molecule type" value="Genomic_DNA"/>
</dbReference>
<organism evidence="12 13">
    <name type="scientific">Wickerhamomyces mucosus</name>
    <dbReference type="NCBI Taxonomy" id="1378264"/>
    <lineage>
        <taxon>Eukaryota</taxon>
        <taxon>Fungi</taxon>
        <taxon>Dikarya</taxon>
        <taxon>Ascomycota</taxon>
        <taxon>Saccharomycotina</taxon>
        <taxon>Saccharomycetes</taxon>
        <taxon>Phaffomycetales</taxon>
        <taxon>Wickerhamomycetaceae</taxon>
        <taxon>Wickerhamomyces</taxon>
    </lineage>
</organism>
<dbReference type="InterPro" id="IPR036871">
    <property type="entry name" value="PX_dom_sf"/>
</dbReference>
<proteinExistence type="inferred from homology"/>
<dbReference type="PANTHER" id="PTHR46979:SF2">
    <property type="entry name" value="SORTING NEXIN-41"/>
    <property type="match status" value="1"/>
</dbReference>
<dbReference type="AlphaFoldDB" id="A0A9P8PK88"/>
<name>A0A9P8PK88_9ASCO</name>
<evidence type="ECO:0000256" key="7">
    <source>
        <dbReference type="ARBA" id="ARBA00023121"/>
    </source>
</evidence>
<dbReference type="GO" id="GO:0015031">
    <property type="term" value="P:protein transport"/>
    <property type="evidence" value="ECO:0007669"/>
    <property type="project" value="UniProtKB-KW"/>
</dbReference>
<dbReference type="PROSITE" id="PS50195">
    <property type="entry name" value="PX"/>
    <property type="match status" value="1"/>
</dbReference>
<feature type="domain" description="PX" evidence="11">
    <location>
        <begin position="205"/>
        <end position="326"/>
    </location>
</feature>
<evidence type="ECO:0000256" key="9">
    <source>
        <dbReference type="SAM" id="Coils"/>
    </source>
</evidence>
<dbReference type="GO" id="GO:0010008">
    <property type="term" value="C:endosome membrane"/>
    <property type="evidence" value="ECO:0007669"/>
    <property type="project" value="UniProtKB-SubCell"/>
</dbReference>
<evidence type="ECO:0000313" key="13">
    <source>
        <dbReference type="Proteomes" id="UP000769528"/>
    </source>
</evidence>
<dbReference type="InterPro" id="IPR044106">
    <property type="entry name" value="PX_Snx41/Atg20"/>
</dbReference>
<dbReference type="GO" id="GO:0032266">
    <property type="term" value="F:phosphatidylinositol-3-phosphate binding"/>
    <property type="evidence" value="ECO:0007669"/>
    <property type="project" value="UniProtKB-ARBA"/>
</dbReference>
<feature type="region of interest" description="Disordered" evidence="10">
    <location>
        <begin position="64"/>
        <end position="93"/>
    </location>
</feature>
<feature type="compositionally biased region" description="Acidic residues" evidence="10">
    <location>
        <begin position="170"/>
        <end position="182"/>
    </location>
</feature>
<feature type="coiled-coil region" evidence="9">
    <location>
        <begin position="569"/>
        <end position="621"/>
    </location>
</feature>